<comment type="caution">
    <text evidence="2">The sequence shown here is derived from an EMBL/GenBank/DDBJ whole genome shotgun (WGS) entry which is preliminary data.</text>
</comment>
<organism evidence="2 3">
    <name type="scientific">Arthrobotrys musiformis</name>
    <dbReference type="NCBI Taxonomy" id="47236"/>
    <lineage>
        <taxon>Eukaryota</taxon>
        <taxon>Fungi</taxon>
        <taxon>Dikarya</taxon>
        <taxon>Ascomycota</taxon>
        <taxon>Pezizomycotina</taxon>
        <taxon>Orbiliomycetes</taxon>
        <taxon>Orbiliales</taxon>
        <taxon>Orbiliaceae</taxon>
        <taxon>Arthrobotrys</taxon>
    </lineage>
</organism>
<gene>
    <name evidence="2" type="ORF">TWF481_008513</name>
</gene>
<feature type="region of interest" description="Disordered" evidence="1">
    <location>
        <begin position="1"/>
        <end position="127"/>
    </location>
</feature>
<evidence type="ECO:0000313" key="2">
    <source>
        <dbReference type="EMBL" id="KAK6503496.1"/>
    </source>
</evidence>
<sequence>MSNNAPLRGNPIPPAEINHDPAHGRVGPMIQLPIPKNRDGRPDYNRAPGLDLSRIVPVGSLNTNPPPTEGIEGTPSFSGGNEKKNKSIAAQLKEKKPQGQDGQDGQDDDEEEEEEDEGQISLETDARNATSLLSHKLPMELIPEILDEAEYFPHQILASVTEPQSVVDGQKVYLTARIPNFTALEKDTPGAGGKRGAGGRKGRVRRLVFRFKSYDQGWSSFGRDYGSFRACWSWLDVEVWRVREGEAEEGDEGGMYKVAESLLQRNRHAESDRTEYEVSWRWDEDMLGPEDEGKYEDGVVDENGEIQDGGWERGGRHERNGEFVRMLRGGDEVRVVIKALFPGWRCTVDRCEVECWWAV</sequence>
<name>A0AAV9W8V6_9PEZI</name>
<keyword evidence="3" id="KW-1185">Reference proteome</keyword>
<feature type="compositionally biased region" description="Acidic residues" evidence="1">
    <location>
        <begin position="104"/>
        <end position="118"/>
    </location>
</feature>
<protein>
    <submittedName>
        <fullName evidence="2">Uncharacterized protein</fullName>
    </submittedName>
</protein>
<accession>A0AAV9W8V6</accession>
<dbReference type="EMBL" id="JAVHJL010000005">
    <property type="protein sequence ID" value="KAK6503496.1"/>
    <property type="molecule type" value="Genomic_DNA"/>
</dbReference>
<dbReference type="Proteomes" id="UP001370758">
    <property type="component" value="Unassembled WGS sequence"/>
</dbReference>
<proteinExistence type="predicted"/>
<reference evidence="2 3" key="1">
    <citation type="submission" date="2023-08" db="EMBL/GenBank/DDBJ databases">
        <authorList>
            <person name="Palmer J.M."/>
        </authorList>
    </citation>
    <scope>NUCLEOTIDE SEQUENCE [LARGE SCALE GENOMIC DNA]</scope>
    <source>
        <strain evidence="2 3">TWF481</strain>
    </source>
</reference>
<evidence type="ECO:0000256" key="1">
    <source>
        <dbReference type="SAM" id="MobiDB-lite"/>
    </source>
</evidence>
<evidence type="ECO:0000313" key="3">
    <source>
        <dbReference type="Proteomes" id="UP001370758"/>
    </source>
</evidence>
<dbReference type="AlphaFoldDB" id="A0AAV9W8V6"/>